<keyword evidence="8 15" id="KW-0819">tRNA processing</keyword>
<comment type="caution">
    <text evidence="18">The sequence shown here is derived from an EMBL/GenBank/DDBJ whole genome shotgun (WGS) entry which is preliminary data.</text>
</comment>
<keyword evidence="9 15" id="KW-0540">Nuclease</keyword>
<evidence type="ECO:0000259" key="16">
    <source>
        <dbReference type="PROSITE" id="PS50137"/>
    </source>
</evidence>
<dbReference type="PROSITE" id="PS50142">
    <property type="entry name" value="RNASE_3_2"/>
    <property type="match status" value="1"/>
</dbReference>
<dbReference type="FunFam" id="3.30.160.20:FF:000003">
    <property type="entry name" value="Ribonuclease 3"/>
    <property type="match status" value="1"/>
</dbReference>
<evidence type="ECO:0000256" key="11">
    <source>
        <dbReference type="ARBA" id="ARBA00022759"/>
    </source>
</evidence>
<comment type="function">
    <text evidence="15">Digests double-stranded RNA. Involved in the processing of primary rRNA transcript to yield the immediate precursors to the large and small rRNAs (23S and 16S). Processes some mRNAs, and tRNAs when they are encoded in the rRNA operon. Processes pre-crRNA and tracrRNA of type II CRISPR loci if present in the organism.</text>
</comment>
<dbReference type="GO" id="GO:0006397">
    <property type="term" value="P:mRNA processing"/>
    <property type="evidence" value="ECO:0007669"/>
    <property type="project" value="UniProtKB-UniRule"/>
</dbReference>
<keyword evidence="14 15" id="KW-0694">RNA-binding</keyword>
<evidence type="ECO:0000256" key="5">
    <source>
        <dbReference type="ARBA" id="ARBA00022490"/>
    </source>
</evidence>
<reference evidence="18 19" key="1">
    <citation type="submission" date="2015-02" db="EMBL/GenBank/DDBJ databases">
        <title>Draft genome of a novel marine cyanobacterium (Chroococcales) isolated from South Atlantic Ocean.</title>
        <authorList>
            <person name="Rigonato J."/>
            <person name="Alvarenga D.O."/>
            <person name="Branco L.H."/>
            <person name="Varani A.M."/>
            <person name="Brandini F.P."/>
            <person name="Fiore M.F."/>
        </authorList>
    </citation>
    <scope>NUCLEOTIDE SEQUENCE [LARGE SCALE GENOMIC DNA]</scope>
    <source>
        <strain evidence="18 19">CENA595</strain>
    </source>
</reference>
<keyword evidence="11 15" id="KW-0255">Endonuclease</keyword>
<evidence type="ECO:0000256" key="4">
    <source>
        <dbReference type="ARBA" id="ARBA00011738"/>
    </source>
</evidence>
<dbReference type="PROSITE" id="PS00517">
    <property type="entry name" value="RNASE_3_1"/>
    <property type="match status" value="1"/>
</dbReference>
<dbReference type="NCBIfam" id="TIGR02191">
    <property type="entry name" value="RNaseIII"/>
    <property type="match status" value="1"/>
</dbReference>
<dbReference type="Gene3D" id="3.30.160.20">
    <property type="match status" value="1"/>
</dbReference>
<dbReference type="Gene3D" id="1.10.1520.10">
    <property type="entry name" value="Ribonuclease III domain"/>
    <property type="match status" value="1"/>
</dbReference>
<gene>
    <name evidence="15" type="primary">rnc</name>
    <name evidence="18" type="ORF">UH38_21735</name>
</gene>
<keyword evidence="6 15" id="KW-0698">rRNA processing</keyword>
<evidence type="ECO:0000313" key="18">
    <source>
        <dbReference type="EMBL" id="KJH69852.1"/>
    </source>
</evidence>
<evidence type="ECO:0000313" key="19">
    <source>
        <dbReference type="Proteomes" id="UP000032452"/>
    </source>
</evidence>
<keyword evidence="15" id="KW-0699">rRNA-binding</keyword>
<feature type="binding site" evidence="15">
    <location>
        <position position="110"/>
    </location>
    <ligand>
        <name>Mg(2+)</name>
        <dbReference type="ChEBI" id="CHEBI:18420"/>
    </ligand>
</feature>
<keyword evidence="13 15" id="KW-0460">Magnesium</keyword>
<accession>A0A0D8ZNB8</accession>
<evidence type="ECO:0000256" key="13">
    <source>
        <dbReference type="ARBA" id="ARBA00022842"/>
    </source>
</evidence>
<dbReference type="SMART" id="SM00535">
    <property type="entry name" value="RIBOc"/>
    <property type="match status" value="1"/>
</dbReference>
<dbReference type="PATRIC" id="fig|1618023.3.peg.2654"/>
<dbReference type="EC" id="3.1.26.3" evidence="15"/>
<evidence type="ECO:0000256" key="12">
    <source>
        <dbReference type="ARBA" id="ARBA00022801"/>
    </source>
</evidence>
<proteinExistence type="inferred from homology"/>
<dbReference type="SUPFAM" id="SSF54768">
    <property type="entry name" value="dsRNA-binding domain-like"/>
    <property type="match status" value="1"/>
</dbReference>
<dbReference type="SUPFAM" id="SSF69065">
    <property type="entry name" value="RNase III domain-like"/>
    <property type="match status" value="1"/>
</dbReference>
<dbReference type="GO" id="GO:0019843">
    <property type="term" value="F:rRNA binding"/>
    <property type="evidence" value="ECO:0007669"/>
    <property type="project" value="UniProtKB-KW"/>
</dbReference>
<evidence type="ECO:0000256" key="10">
    <source>
        <dbReference type="ARBA" id="ARBA00022723"/>
    </source>
</evidence>
<comment type="cofactor">
    <cofactor evidence="15">
        <name>Mg(2+)</name>
        <dbReference type="ChEBI" id="CHEBI:18420"/>
    </cofactor>
</comment>
<feature type="binding site" evidence="15">
    <location>
        <position position="113"/>
    </location>
    <ligand>
        <name>Mg(2+)</name>
        <dbReference type="ChEBI" id="CHEBI:18420"/>
    </ligand>
</feature>
<evidence type="ECO:0000256" key="7">
    <source>
        <dbReference type="ARBA" id="ARBA00022664"/>
    </source>
</evidence>
<evidence type="ECO:0000256" key="3">
    <source>
        <dbReference type="ARBA" id="ARBA00010183"/>
    </source>
</evidence>
<dbReference type="InterPro" id="IPR000999">
    <property type="entry name" value="RNase_III_dom"/>
</dbReference>
<dbReference type="InterPro" id="IPR014720">
    <property type="entry name" value="dsRBD_dom"/>
</dbReference>
<keyword evidence="12 15" id="KW-0378">Hydrolase</keyword>
<dbReference type="STRING" id="1618023.UH38_21735"/>
<evidence type="ECO:0000256" key="15">
    <source>
        <dbReference type="HAMAP-Rule" id="MF_00104"/>
    </source>
</evidence>
<dbReference type="GO" id="GO:0003725">
    <property type="term" value="F:double-stranded RNA binding"/>
    <property type="evidence" value="ECO:0007669"/>
    <property type="project" value="TreeGrafter"/>
</dbReference>
<comment type="similarity">
    <text evidence="3">Belongs to the ribonuclease III family.</text>
</comment>
<dbReference type="GO" id="GO:0042802">
    <property type="term" value="F:identical protein binding"/>
    <property type="evidence" value="ECO:0007669"/>
    <property type="project" value="UniProtKB-ARBA"/>
</dbReference>
<evidence type="ECO:0000256" key="8">
    <source>
        <dbReference type="ARBA" id="ARBA00022694"/>
    </source>
</evidence>
<evidence type="ECO:0000259" key="17">
    <source>
        <dbReference type="PROSITE" id="PS50142"/>
    </source>
</evidence>
<dbReference type="GO" id="GO:0010468">
    <property type="term" value="P:regulation of gene expression"/>
    <property type="evidence" value="ECO:0007669"/>
    <property type="project" value="TreeGrafter"/>
</dbReference>
<dbReference type="GO" id="GO:0046872">
    <property type="term" value="F:metal ion binding"/>
    <property type="evidence" value="ECO:0007669"/>
    <property type="project" value="UniProtKB-KW"/>
</dbReference>
<keyword evidence="10 15" id="KW-0479">Metal-binding</keyword>
<dbReference type="FunFam" id="1.10.1520.10:FF:000001">
    <property type="entry name" value="Ribonuclease 3"/>
    <property type="match status" value="1"/>
</dbReference>
<dbReference type="PROSITE" id="PS50137">
    <property type="entry name" value="DS_RBD"/>
    <property type="match status" value="1"/>
</dbReference>
<dbReference type="EMBL" id="JYON01000033">
    <property type="protein sequence ID" value="KJH69852.1"/>
    <property type="molecule type" value="Genomic_DNA"/>
</dbReference>
<dbReference type="CDD" id="cd00593">
    <property type="entry name" value="RIBOc"/>
    <property type="match status" value="1"/>
</dbReference>
<dbReference type="OrthoDB" id="9805026at2"/>
<dbReference type="HAMAP" id="MF_00104">
    <property type="entry name" value="RNase_III"/>
    <property type="match status" value="1"/>
</dbReference>
<keyword evidence="7 15" id="KW-0507">mRNA processing</keyword>
<feature type="binding site" evidence="15">
    <location>
        <position position="37"/>
    </location>
    <ligand>
        <name>Mg(2+)</name>
        <dbReference type="ChEBI" id="CHEBI:18420"/>
    </ligand>
</feature>
<dbReference type="SMART" id="SM00358">
    <property type="entry name" value="DSRM"/>
    <property type="match status" value="1"/>
</dbReference>
<feature type="active site" evidence="15">
    <location>
        <position position="41"/>
    </location>
</feature>
<evidence type="ECO:0000256" key="2">
    <source>
        <dbReference type="ARBA" id="ARBA00004496"/>
    </source>
</evidence>
<name>A0A0D8ZNB8_9CYAN</name>
<feature type="domain" description="DRBM" evidence="16">
    <location>
        <begin position="151"/>
        <end position="220"/>
    </location>
</feature>
<keyword evidence="5 15" id="KW-0963">Cytoplasm</keyword>
<dbReference type="InterPro" id="IPR036389">
    <property type="entry name" value="RNase_III_sf"/>
</dbReference>
<comment type="catalytic activity">
    <reaction evidence="1 15">
        <text>Endonucleolytic cleavage to 5'-phosphomonoester.</text>
        <dbReference type="EC" id="3.1.26.3"/>
    </reaction>
</comment>
<dbReference type="Pfam" id="PF00035">
    <property type="entry name" value="dsrm"/>
    <property type="match status" value="1"/>
</dbReference>
<keyword evidence="19" id="KW-1185">Reference proteome</keyword>
<evidence type="ECO:0000256" key="14">
    <source>
        <dbReference type="ARBA" id="ARBA00022884"/>
    </source>
</evidence>
<dbReference type="PANTHER" id="PTHR11207:SF0">
    <property type="entry name" value="RIBONUCLEASE 3"/>
    <property type="match status" value="1"/>
</dbReference>
<dbReference type="Proteomes" id="UP000032452">
    <property type="component" value="Unassembled WGS sequence"/>
</dbReference>
<feature type="domain" description="RNase III" evidence="17">
    <location>
        <begin position="7"/>
        <end position="124"/>
    </location>
</feature>
<organism evidence="18 19">
    <name type="scientific">Aliterella atlantica CENA595</name>
    <dbReference type="NCBI Taxonomy" id="1618023"/>
    <lineage>
        <taxon>Bacteria</taxon>
        <taxon>Bacillati</taxon>
        <taxon>Cyanobacteriota</taxon>
        <taxon>Cyanophyceae</taxon>
        <taxon>Chroococcidiopsidales</taxon>
        <taxon>Aliterellaceae</taxon>
        <taxon>Aliterella</taxon>
    </lineage>
</organism>
<feature type="active site" evidence="15">
    <location>
        <position position="113"/>
    </location>
</feature>
<dbReference type="GO" id="GO:0005737">
    <property type="term" value="C:cytoplasm"/>
    <property type="evidence" value="ECO:0007669"/>
    <property type="project" value="UniProtKB-SubCell"/>
</dbReference>
<dbReference type="RefSeq" id="WP_045056787.1">
    <property type="nucleotide sequence ID" value="NZ_CAWMDP010000030.1"/>
</dbReference>
<dbReference type="CDD" id="cd10845">
    <property type="entry name" value="DSRM_RNAse_III_family"/>
    <property type="match status" value="1"/>
</dbReference>
<sequence length="221" mass="24673">MSNLPTFKNPELLRCALTHSTYMNEYPEIKTSNERLEFLGDALLGLVVAKLLYEQYPEMNEGKLSKLRSALVDEEQLAKFAENLNLGSQMLLGKGEKLKGGVHSPNLLSSTFEAVIGAYFLDSGLDSVNNFIKPLFIDVAKHLVERKFDKNFKSILQEWSLATFKELPKYNLISESGPDHNKVFLVEVCIQNNIYGEGEGNSKKEAEKSAAEAALKKLGLI</sequence>
<evidence type="ECO:0000256" key="9">
    <source>
        <dbReference type="ARBA" id="ARBA00022722"/>
    </source>
</evidence>
<dbReference type="AlphaFoldDB" id="A0A0D8ZNB8"/>
<dbReference type="GO" id="GO:0004525">
    <property type="term" value="F:ribonuclease III activity"/>
    <property type="evidence" value="ECO:0007669"/>
    <property type="project" value="UniProtKB-UniRule"/>
</dbReference>
<comment type="subunit">
    <text evidence="4 15">Homodimer.</text>
</comment>
<dbReference type="PANTHER" id="PTHR11207">
    <property type="entry name" value="RIBONUCLEASE III"/>
    <property type="match status" value="1"/>
</dbReference>
<comment type="subcellular location">
    <subcellularLocation>
        <location evidence="2 15">Cytoplasm</location>
    </subcellularLocation>
</comment>
<evidence type="ECO:0000256" key="6">
    <source>
        <dbReference type="ARBA" id="ARBA00022552"/>
    </source>
</evidence>
<dbReference type="InterPro" id="IPR011907">
    <property type="entry name" value="RNase_III"/>
</dbReference>
<protein>
    <recommendedName>
        <fullName evidence="15">Ribonuclease 3</fullName>
        <ecNumber evidence="15">3.1.26.3</ecNumber>
    </recommendedName>
    <alternativeName>
        <fullName evidence="15">Ribonuclease III</fullName>
        <shortName evidence="15">RNase III</shortName>
    </alternativeName>
</protein>
<evidence type="ECO:0000256" key="1">
    <source>
        <dbReference type="ARBA" id="ARBA00000109"/>
    </source>
</evidence>
<dbReference type="Pfam" id="PF14622">
    <property type="entry name" value="Ribonucleas_3_3"/>
    <property type="match status" value="1"/>
</dbReference>
<dbReference type="GO" id="GO:0008033">
    <property type="term" value="P:tRNA processing"/>
    <property type="evidence" value="ECO:0007669"/>
    <property type="project" value="UniProtKB-KW"/>
</dbReference>
<dbReference type="GO" id="GO:0006364">
    <property type="term" value="P:rRNA processing"/>
    <property type="evidence" value="ECO:0007669"/>
    <property type="project" value="UniProtKB-UniRule"/>
</dbReference>